<feature type="domain" description="Bacterial toxin RNase RnlA/LsoA DBD" evidence="2">
    <location>
        <begin position="200"/>
        <end position="320"/>
    </location>
</feature>
<dbReference type="RefSeq" id="WP_096526929.1">
    <property type="nucleotide sequence ID" value="NZ_AP014836.1"/>
</dbReference>
<dbReference type="CDD" id="cd14794">
    <property type="entry name" value="RNLA_N_1"/>
    <property type="match status" value="1"/>
</dbReference>
<accession>A0A1Q2SMK9</accession>
<dbReference type="InterPro" id="IPR031845">
    <property type="entry name" value="RnlA_toxin_NRD"/>
</dbReference>
<evidence type="ECO:0000313" key="4">
    <source>
        <dbReference type="EMBL" id="BAW80378.1"/>
    </source>
</evidence>
<feature type="domain" description="Bacterial toxin RNase RnlA/LsoA N-terminal repeated" evidence="1">
    <location>
        <begin position="95"/>
        <end position="179"/>
    </location>
</feature>
<protein>
    <submittedName>
        <fullName evidence="4">RNAase</fullName>
    </submittedName>
</protein>
<name>A0A1Q2SMK9_9GAMM</name>
<dbReference type="OrthoDB" id="6398311at2"/>
<dbReference type="AlphaFoldDB" id="A0A1Q2SMK9"/>
<dbReference type="Pfam" id="PF15935">
    <property type="entry name" value="RnlA_toxin"/>
    <property type="match status" value="1"/>
</dbReference>
<keyword evidence="5" id="KW-1185">Reference proteome</keyword>
<dbReference type="Pfam" id="PF19034">
    <property type="entry name" value="RnlA-toxin_DBD"/>
    <property type="match status" value="1"/>
</dbReference>
<dbReference type="InterPro" id="IPR045837">
    <property type="entry name" value="RnlA_toxin_N"/>
</dbReference>
<evidence type="ECO:0000313" key="5">
    <source>
        <dbReference type="Proteomes" id="UP000243679"/>
    </source>
</evidence>
<dbReference type="EMBL" id="AP014836">
    <property type="protein sequence ID" value="BAW80378.1"/>
    <property type="molecule type" value="Genomic_DNA"/>
</dbReference>
<sequence length="354" mass="40019">MSDYKDLNLNREILDADIQSFLESNGYTLHGGIQPLGKRKRVVFGVAGAEFATVDLHLNGTGTTTVQWKIGKNQPVGEQLAVYLKATINPAEFKNLNYSLKGITVDSFDSILDLLKESGDIEINTLRNEAVCKRVSLKSIAYQDSLTLTHHRSTRVLQIQGKPLSCYRRVIFMLIDLLDLKGLEQVLYCKDDSSAEIVREEMAEDYLKGFFHRSYVHLPEAVKKLLISGCCIKLAAPKLPDYCLLLYPDLRSLEGVLKQEMTHYMRSVENGFGDFFDVKDGACTLKPEHAEAVGHTKMVDAFNTGYSFFRKHRHTIFHMEEFPDGSRMIDTLDKAIGLSKDAYTAIDRLYTARM</sequence>
<reference evidence="4 5" key="1">
    <citation type="journal article" date="2017" name="ISME J.">
        <title>An acid-tolerant ammonia-oxidizing ?-proteobacterium from soil.</title>
        <authorList>
            <person name="Hayatsu M."/>
            <person name="Tago K."/>
            <person name="Uchiyama I."/>
            <person name="Toyoda A."/>
            <person name="Wang Y."/>
            <person name="Shimomura Y."/>
            <person name="Okubo T."/>
            <person name="Kurisu F."/>
            <person name="Hirono Y."/>
            <person name="Nonaka K."/>
            <person name="Akiyama H."/>
            <person name="Itoh T."/>
            <person name="Takami H."/>
        </authorList>
    </citation>
    <scope>NUCLEOTIDE SEQUENCE [LARGE SCALE GENOMIC DNA]</scope>
    <source>
        <strain evidence="4 5">TAO100</strain>
    </source>
</reference>
<dbReference type="Proteomes" id="UP000243679">
    <property type="component" value="Chromosome"/>
</dbReference>
<dbReference type="GO" id="GO:0004521">
    <property type="term" value="F:RNA endonuclease activity"/>
    <property type="evidence" value="ECO:0007669"/>
    <property type="project" value="InterPro"/>
</dbReference>
<feature type="domain" description="Bacterial toxin RNase RnlA/LsoA N-terminal" evidence="3">
    <location>
        <begin position="4"/>
        <end position="84"/>
    </location>
</feature>
<proteinExistence type="predicted"/>
<dbReference type="CDD" id="cd14795">
    <property type="entry name" value="RNLA_N_2"/>
    <property type="match status" value="1"/>
</dbReference>
<evidence type="ECO:0000259" key="3">
    <source>
        <dbReference type="Pfam" id="PF19417"/>
    </source>
</evidence>
<dbReference type="Gene3D" id="3.30.310.240">
    <property type="entry name" value="Bacterial toxin RNase RnlA/LsoA, N-terminal domain"/>
    <property type="match status" value="1"/>
</dbReference>
<dbReference type="InterPro" id="IPR043994">
    <property type="entry name" value="RnlA/LsoA-toxin_DBD"/>
</dbReference>
<dbReference type="KEGG" id="ntt:TAO_1008"/>
<dbReference type="Gene3D" id="3.30.160.690">
    <property type="entry name" value="Bacterial toxin RNase RnlA/LsoA, N repeated domain"/>
    <property type="match status" value="1"/>
</dbReference>
<evidence type="ECO:0000259" key="2">
    <source>
        <dbReference type="Pfam" id="PF19034"/>
    </source>
</evidence>
<organism evidence="4 5">
    <name type="scientific">Candidatus Nitrosoglobus terrae</name>
    <dbReference type="NCBI Taxonomy" id="1630141"/>
    <lineage>
        <taxon>Bacteria</taxon>
        <taxon>Pseudomonadati</taxon>
        <taxon>Pseudomonadota</taxon>
        <taxon>Gammaproteobacteria</taxon>
        <taxon>Chromatiales</taxon>
        <taxon>Chromatiaceae</taxon>
        <taxon>Candidatus Nitrosoglobus</taxon>
    </lineage>
</organism>
<dbReference type="Gene3D" id="1.10.8.1130">
    <property type="entry name" value="Bacterial toxin RNase RnlA/LsoA, C-terminal Dmd-binding domain"/>
    <property type="match status" value="1"/>
</dbReference>
<dbReference type="Pfam" id="PF19417">
    <property type="entry name" value="RnlA_toxin_N"/>
    <property type="match status" value="1"/>
</dbReference>
<dbReference type="Gene3D" id="6.10.250.2650">
    <property type="match status" value="1"/>
</dbReference>
<gene>
    <name evidence="4" type="ORF">TAO_1008</name>
</gene>
<evidence type="ECO:0000259" key="1">
    <source>
        <dbReference type="Pfam" id="PF15935"/>
    </source>
</evidence>